<evidence type="ECO:0008006" key="3">
    <source>
        <dbReference type="Google" id="ProtNLM"/>
    </source>
</evidence>
<sequence length="97" mass="10815">MANFDYPWLIEDHDDYAYIKFSPIAVKALGKLVFLDLPDVGAHLKKGMPSIGIEAENWIGTSKVPVNGIVTAVNQQIVDFKSCHLTSDDWLLKIVLD</sequence>
<evidence type="ECO:0000313" key="2">
    <source>
        <dbReference type="Proteomes" id="UP000785625"/>
    </source>
</evidence>
<accession>A0ABS2GZ74</accession>
<dbReference type="RefSeq" id="WP_204785425.1">
    <property type="nucleotide sequence ID" value="NZ_CALVGD010000048.1"/>
</dbReference>
<comment type="caution">
    <text evidence="1">The sequence shown here is derived from an EMBL/GenBank/DDBJ whole genome shotgun (WGS) entry which is preliminary data.</text>
</comment>
<dbReference type="Proteomes" id="UP000785625">
    <property type="component" value="Unassembled WGS sequence"/>
</dbReference>
<dbReference type="Pfam" id="PF01597">
    <property type="entry name" value="GCV_H"/>
    <property type="match status" value="1"/>
</dbReference>
<gene>
    <name evidence="1" type="ORF">H5975_06845</name>
</gene>
<dbReference type="EMBL" id="JACJKU010000076">
    <property type="protein sequence ID" value="MBM6941183.1"/>
    <property type="molecule type" value="Genomic_DNA"/>
</dbReference>
<reference evidence="1 2" key="1">
    <citation type="journal article" date="2021" name="Sci. Rep.">
        <title>The distribution of antibiotic resistance genes in chicken gut microbiota commensals.</title>
        <authorList>
            <person name="Juricova H."/>
            <person name="Matiasovicova J."/>
            <person name="Kubasova T."/>
            <person name="Cejkova D."/>
            <person name="Rychlik I."/>
        </authorList>
    </citation>
    <scope>NUCLEOTIDE SEQUENCE [LARGE SCALE GENOMIC DNA]</scope>
    <source>
        <strain evidence="1 2">An574</strain>
    </source>
</reference>
<evidence type="ECO:0000313" key="1">
    <source>
        <dbReference type="EMBL" id="MBM6941183.1"/>
    </source>
</evidence>
<proteinExistence type="predicted"/>
<dbReference type="Gene3D" id="2.40.50.100">
    <property type="match status" value="1"/>
</dbReference>
<dbReference type="InterPro" id="IPR011053">
    <property type="entry name" value="Single_hybrid_motif"/>
</dbReference>
<dbReference type="InterPro" id="IPR033753">
    <property type="entry name" value="GCV_H/Fam206"/>
</dbReference>
<organism evidence="1 2">
    <name type="scientific">Limosilactobacillus coleohominis</name>
    <dbReference type="NCBI Taxonomy" id="181675"/>
    <lineage>
        <taxon>Bacteria</taxon>
        <taxon>Bacillati</taxon>
        <taxon>Bacillota</taxon>
        <taxon>Bacilli</taxon>
        <taxon>Lactobacillales</taxon>
        <taxon>Lactobacillaceae</taxon>
        <taxon>Limosilactobacillus</taxon>
    </lineage>
</organism>
<name>A0ABS2GZ74_9LACO</name>
<protein>
    <recommendedName>
        <fullName evidence="3">Glycine cleavage system protein H</fullName>
    </recommendedName>
</protein>
<dbReference type="SUPFAM" id="SSF51230">
    <property type="entry name" value="Single hybrid motif"/>
    <property type="match status" value="1"/>
</dbReference>
<keyword evidence="2" id="KW-1185">Reference proteome</keyword>